<proteinExistence type="predicted"/>
<evidence type="ECO:0000259" key="1">
    <source>
        <dbReference type="Pfam" id="PF03713"/>
    </source>
</evidence>
<dbReference type="Gene3D" id="1.20.1260.10">
    <property type="match status" value="1"/>
</dbReference>
<gene>
    <name evidence="2" type="ORF">IAI61_22110</name>
</gene>
<dbReference type="EMBL" id="JACTNG010000019">
    <property type="protein sequence ID" value="MBO1081731.1"/>
    <property type="molecule type" value="Genomic_DNA"/>
</dbReference>
<accession>A0ABS3KW70</accession>
<evidence type="ECO:0000313" key="2">
    <source>
        <dbReference type="EMBL" id="MBO1081731.1"/>
    </source>
</evidence>
<keyword evidence="3" id="KW-1185">Reference proteome</keyword>
<dbReference type="Pfam" id="PF03713">
    <property type="entry name" value="DUF305"/>
    <property type="match status" value="1"/>
</dbReference>
<dbReference type="InterPro" id="IPR012347">
    <property type="entry name" value="Ferritin-like"/>
</dbReference>
<comment type="caution">
    <text evidence="2">The sequence shown here is derived from an EMBL/GenBank/DDBJ whole genome shotgun (WGS) entry which is preliminary data.</text>
</comment>
<evidence type="ECO:0000313" key="3">
    <source>
        <dbReference type="Proteomes" id="UP001518989"/>
    </source>
</evidence>
<sequence>MARAQMGPGDAYDSAADDNAPFPRTWWDLSSAAAVEAGQQANLRYVEGMRPHHAGALMLARDYLASRTAATTCCALAQSIIPNQGFEILLLDEVGRLTRIDPSGPGWLSARPMATERLGYHLRFQKLPPGLGALIFPGSSITACDIRFAKELADD</sequence>
<name>A0ABS3KW70_9PROT</name>
<dbReference type="Proteomes" id="UP001518989">
    <property type="component" value="Unassembled WGS sequence"/>
</dbReference>
<feature type="domain" description="DUF305" evidence="1">
    <location>
        <begin position="37"/>
        <end position="92"/>
    </location>
</feature>
<protein>
    <submittedName>
        <fullName evidence="2">DUF305 domain-containing protein</fullName>
    </submittedName>
</protein>
<reference evidence="2 3" key="1">
    <citation type="submission" date="2020-09" db="EMBL/GenBank/DDBJ databases">
        <title>Roseomonas.</title>
        <authorList>
            <person name="Zhu W."/>
        </authorList>
    </citation>
    <scope>NUCLEOTIDE SEQUENCE [LARGE SCALE GENOMIC DNA]</scope>
    <source>
        <strain evidence="2 3">573</strain>
    </source>
</reference>
<dbReference type="InterPro" id="IPR005183">
    <property type="entry name" value="DUF305_CopM-like"/>
</dbReference>
<organism evidence="2 3">
    <name type="scientific">Roseomonas haemaphysalidis</name>
    <dbReference type="NCBI Taxonomy" id="2768162"/>
    <lineage>
        <taxon>Bacteria</taxon>
        <taxon>Pseudomonadati</taxon>
        <taxon>Pseudomonadota</taxon>
        <taxon>Alphaproteobacteria</taxon>
        <taxon>Acetobacterales</taxon>
        <taxon>Roseomonadaceae</taxon>
        <taxon>Roseomonas</taxon>
    </lineage>
</organism>